<evidence type="ECO:0000256" key="1">
    <source>
        <dbReference type="SAM" id="Phobius"/>
    </source>
</evidence>
<keyword evidence="1" id="KW-1133">Transmembrane helix</keyword>
<reference evidence="2 3" key="1">
    <citation type="journal article" date="2019" name="Int. J. Syst. Evol. Microbiol.">
        <title>The Global Catalogue of Microorganisms (GCM) 10K type strain sequencing project: providing services to taxonomists for standard genome sequencing and annotation.</title>
        <authorList>
            <consortium name="The Broad Institute Genomics Platform"/>
            <consortium name="The Broad Institute Genome Sequencing Center for Infectious Disease"/>
            <person name="Wu L."/>
            <person name="Ma J."/>
        </authorList>
    </citation>
    <scope>NUCLEOTIDE SEQUENCE [LARGE SCALE GENOMIC DNA]</scope>
    <source>
        <strain evidence="2 3">JCM 13249</strain>
    </source>
</reference>
<keyword evidence="1" id="KW-0472">Membrane</keyword>
<feature type="transmembrane region" description="Helical" evidence="1">
    <location>
        <begin position="396"/>
        <end position="416"/>
    </location>
</feature>
<keyword evidence="3" id="KW-1185">Reference proteome</keyword>
<feature type="transmembrane region" description="Helical" evidence="1">
    <location>
        <begin position="326"/>
        <end position="344"/>
    </location>
</feature>
<sequence length="577" mass="61829">MGRFLGHEWTLVCLGALALAVLMTWPTLRDPARTLPQDLGDPTLVAYLIAWGGHALLTDPSQLWHLNAFYPSPYGLAFSDSFLGYAPFALIGTGPEAALIRYNIIYVLILALAFVGMYALARQLGTGPLGATVGGAVFALAPWRLGQAGHLHVISTGGIALALALLARGHGIRFPFPRREPDEDTSARAIRPGLVFAGWLVAAWQLTIGFGIGLVFAYVLLGAVLIGVVRWLWSRPRWRGPGWPSKRLLLADSAGGLIFAGVCVGMALPYLKVLDLYPQARRTEALLGFFSPPLRGYFTSPPESVLWGQLHASSRELLPFPAEMDLLPGFVLYALALTGVFFSVWSVRTRLLLAAGAGVSVYLGMGTQAWGDGEFGYLLLYRNLPGFEGLRTPGRLVVWTTLLLALLAAGAVSALGRQTLAVARARGHYSMPSVARVAIAVPLVLVLVEGLNATPHPRMPAQPAALRDVTGPVLVLPSTDLPDMHIMLWTTDTFVDLANGASGFQPTELAEIRQQTKAFPDAGSINYLRKIGIESVVIVPSLAKGTPWADPANLPADGFGITKDVRPDGTVVFDVTP</sequence>
<feature type="transmembrane region" description="Helical" evidence="1">
    <location>
        <begin position="212"/>
        <end position="233"/>
    </location>
</feature>
<dbReference type="Proteomes" id="UP001500655">
    <property type="component" value="Unassembled WGS sequence"/>
</dbReference>
<keyword evidence="1" id="KW-0812">Transmembrane</keyword>
<feature type="transmembrane region" description="Helical" evidence="1">
    <location>
        <begin position="104"/>
        <end position="121"/>
    </location>
</feature>
<proteinExistence type="predicted"/>
<feature type="transmembrane region" description="Helical" evidence="1">
    <location>
        <begin position="254"/>
        <end position="271"/>
    </location>
</feature>
<feature type="transmembrane region" description="Helical" evidence="1">
    <location>
        <begin position="351"/>
        <end position="371"/>
    </location>
</feature>
<dbReference type="EMBL" id="BAAALS010000027">
    <property type="protein sequence ID" value="GAA1769738.1"/>
    <property type="molecule type" value="Genomic_DNA"/>
</dbReference>
<feature type="transmembrane region" description="Helical" evidence="1">
    <location>
        <begin position="151"/>
        <end position="168"/>
    </location>
</feature>
<feature type="transmembrane region" description="Helical" evidence="1">
    <location>
        <begin position="128"/>
        <end position="145"/>
    </location>
</feature>
<protein>
    <submittedName>
        <fullName evidence="2">Uncharacterized protein</fullName>
    </submittedName>
</protein>
<comment type="caution">
    <text evidence="2">The sequence shown here is derived from an EMBL/GenBank/DDBJ whole genome shotgun (WGS) entry which is preliminary data.</text>
</comment>
<evidence type="ECO:0000313" key="3">
    <source>
        <dbReference type="Proteomes" id="UP001500655"/>
    </source>
</evidence>
<accession>A0ABN2KYR6</accession>
<evidence type="ECO:0000313" key="2">
    <source>
        <dbReference type="EMBL" id="GAA1769738.1"/>
    </source>
</evidence>
<organism evidence="2 3">
    <name type="scientific">Luedemannella helvata</name>
    <dbReference type="NCBI Taxonomy" id="349315"/>
    <lineage>
        <taxon>Bacteria</taxon>
        <taxon>Bacillati</taxon>
        <taxon>Actinomycetota</taxon>
        <taxon>Actinomycetes</taxon>
        <taxon>Micromonosporales</taxon>
        <taxon>Micromonosporaceae</taxon>
        <taxon>Luedemannella</taxon>
    </lineage>
</organism>
<name>A0ABN2KYR6_9ACTN</name>
<gene>
    <name evidence="2" type="ORF">GCM10009681_46430</name>
</gene>